<keyword evidence="2" id="KW-0802">TPR repeat</keyword>
<dbReference type="PROSITE" id="PS50293">
    <property type="entry name" value="TPR_REGION"/>
    <property type="match status" value="1"/>
</dbReference>
<organism evidence="3">
    <name type="scientific">anaerobic digester metagenome</name>
    <dbReference type="NCBI Taxonomy" id="1263854"/>
    <lineage>
        <taxon>unclassified sequences</taxon>
        <taxon>metagenomes</taxon>
        <taxon>ecological metagenomes</taxon>
    </lineage>
</organism>
<keyword evidence="1" id="KW-0677">Repeat</keyword>
<dbReference type="Pfam" id="PF13414">
    <property type="entry name" value="TPR_11"/>
    <property type="match status" value="1"/>
</dbReference>
<gene>
    <name evidence="3" type="ORF">SCFA_30070</name>
</gene>
<dbReference type="Pfam" id="PF13174">
    <property type="entry name" value="TPR_6"/>
    <property type="match status" value="1"/>
</dbReference>
<dbReference type="Pfam" id="PF13181">
    <property type="entry name" value="TPR_8"/>
    <property type="match status" value="3"/>
</dbReference>
<evidence type="ECO:0000256" key="2">
    <source>
        <dbReference type="ARBA" id="ARBA00022803"/>
    </source>
</evidence>
<dbReference type="PROSITE" id="PS50005">
    <property type="entry name" value="TPR"/>
    <property type="match status" value="4"/>
</dbReference>
<sequence>MSLFGNLFGKKKESKDIRACESALEKRPDDPVLLKKLGDLYLKSGRHEDASDIYVRLGDTYSSKGFYPKAIALYKQAIKINPGWEKPHEKLAELYKVQGFSREAATQYVKLSEILERHGENDTAILYMQKAAELDPAHTTVNKRAKSFDVREKGMMDPLPKLSQPDVQETNFYDLNDELDKEIEDLNIDASSENLVDETGVDSVFKAIQENAASEGKDDPLFLYNMGLAYRETGLLDDAIESFNKVISSGEKLFDAYIMLGITYREQGKFKESLTSLKQGAELEEASNDMKVGVLYEIAQTYKAMGDNASALSIFRDIQKEHKDFKDVEVEIVRLAGGG</sequence>
<evidence type="ECO:0000256" key="1">
    <source>
        <dbReference type="ARBA" id="ARBA00022737"/>
    </source>
</evidence>
<dbReference type="SMART" id="SM00028">
    <property type="entry name" value="TPR"/>
    <property type="match status" value="5"/>
</dbReference>
<dbReference type="InterPro" id="IPR051012">
    <property type="entry name" value="CellSynth/LPSAsmb/PSIAsmb"/>
</dbReference>
<dbReference type="InterPro" id="IPR019734">
    <property type="entry name" value="TPR_rpt"/>
</dbReference>
<reference evidence="3" key="1">
    <citation type="submission" date="2019-03" db="EMBL/GenBank/DDBJ databases">
        <authorList>
            <person name="Hao L."/>
        </authorList>
    </citation>
    <scope>NUCLEOTIDE SEQUENCE</scope>
</reference>
<dbReference type="AlphaFoldDB" id="A0A485M1M3"/>
<dbReference type="EMBL" id="CAADRM010000092">
    <property type="protein sequence ID" value="VFU14553.1"/>
    <property type="molecule type" value="Genomic_DNA"/>
</dbReference>
<dbReference type="Gene3D" id="1.25.40.10">
    <property type="entry name" value="Tetratricopeptide repeat domain"/>
    <property type="match status" value="2"/>
</dbReference>
<dbReference type="InterPro" id="IPR011990">
    <property type="entry name" value="TPR-like_helical_dom_sf"/>
</dbReference>
<proteinExistence type="predicted"/>
<protein>
    <submittedName>
        <fullName evidence="3">Photosystem I assembly protein Ycf3</fullName>
    </submittedName>
</protein>
<dbReference type="PANTHER" id="PTHR45586:SF1">
    <property type="entry name" value="LIPOPOLYSACCHARIDE ASSEMBLY PROTEIN B"/>
    <property type="match status" value="1"/>
</dbReference>
<dbReference type="SUPFAM" id="SSF48452">
    <property type="entry name" value="TPR-like"/>
    <property type="match status" value="2"/>
</dbReference>
<dbReference type="PANTHER" id="PTHR45586">
    <property type="entry name" value="TPR REPEAT-CONTAINING PROTEIN PA4667"/>
    <property type="match status" value="1"/>
</dbReference>
<accession>A0A485M1M3</accession>
<evidence type="ECO:0000313" key="3">
    <source>
        <dbReference type="EMBL" id="VFU14553.1"/>
    </source>
</evidence>
<name>A0A485M1M3_9ZZZZ</name>